<dbReference type="EMBL" id="AYSL01000221">
    <property type="protein sequence ID" value="KTF07981.1"/>
    <property type="molecule type" value="Genomic_DNA"/>
</dbReference>
<gene>
    <name evidence="2" type="ORF">MGSAQ_000524</name>
</gene>
<feature type="region of interest" description="Disordered" evidence="1">
    <location>
        <begin position="18"/>
        <end position="58"/>
    </location>
</feature>
<name>A0A1B6NXB0_9ZZZZ</name>
<protein>
    <submittedName>
        <fullName evidence="2">Uncharacterized protein</fullName>
    </submittedName>
</protein>
<organism evidence="2">
    <name type="scientific">marine sediment metagenome</name>
    <dbReference type="NCBI Taxonomy" id="412755"/>
    <lineage>
        <taxon>unclassified sequences</taxon>
        <taxon>metagenomes</taxon>
        <taxon>ecological metagenomes</taxon>
    </lineage>
</organism>
<dbReference type="AlphaFoldDB" id="A0A1B6NXB0"/>
<feature type="compositionally biased region" description="Low complexity" evidence="1">
    <location>
        <begin position="35"/>
        <end position="50"/>
    </location>
</feature>
<sequence length="58" mass="6410">MKPGQLMMVNSGVKVASSSAWGRRRRWRMNSPCQASSVTTRTSRRLSASAPPNRSCTK</sequence>
<accession>A0A1B6NXB0</accession>
<reference evidence="2" key="1">
    <citation type="submission" date="2013-11" db="EMBL/GenBank/DDBJ databases">
        <title>Microbial diversity, functional groups and degradation webs in Northern and Southern Mediterranean and Red Sea marine crude oil polluted sites.</title>
        <authorList>
            <person name="Daffonchio D."/>
            <person name="Mapelli F."/>
            <person name="Ferrer M."/>
            <person name="Richter M."/>
            <person name="Cherif A."/>
            <person name="Malkawi H.I."/>
            <person name="Yakimov M.M."/>
            <person name="Abdel-Fattah Y.R."/>
            <person name="Blaghen M."/>
            <person name="Golyshin P.N."/>
            <person name="Kalogerakis N."/>
            <person name="Boon N."/>
            <person name="Magagnini M."/>
            <person name="Fava F."/>
        </authorList>
    </citation>
    <scope>NUCLEOTIDE SEQUENCE</scope>
</reference>
<evidence type="ECO:0000256" key="1">
    <source>
        <dbReference type="SAM" id="MobiDB-lite"/>
    </source>
</evidence>
<evidence type="ECO:0000313" key="2">
    <source>
        <dbReference type="EMBL" id="KTF07981.1"/>
    </source>
</evidence>
<comment type="caution">
    <text evidence="2">The sequence shown here is derived from an EMBL/GenBank/DDBJ whole genome shotgun (WGS) entry which is preliminary data.</text>
</comment>
<proteinExistence type="predicted"/>